<dbReference type="InterPro" id="IPR023286">
    <property type="entry name" value="ABATE_dom_sf"/>
</dbReference>
<accession>A0ABQ3SQA4</accession>
<dbReference type="EMBL" id="BNEC01000005">
    <property type="protein sequence ID" value="GHI70318.1"/>
    <property type="molecule type" value="Genomic_DNA"/>
</dbReference>
<evidence type="ECO:0000313" key="3">
    <source>
        <dbReference type="Proteomes" id="UP000613974"/>
    </source>
</evidence>
<dbReference type="Pfam" id="PF11706">
    <property type="entry name" value="zf-CGNR"/>
    <property type="match status" value="1"/>
</dbReference>
<keyword evidence="3" id="KW-1185">Reference proteome</keyword>
<dbReference type="InterPro" id="IPR010852">
    <property type="entry name" value="ABATE"/>
</dbReference>
<dbReference type="InterPro" id="IPR021005">
    <property type="entry name" value="Znf_CGNR"/>
</dbReference>
<evidence type="ECO:0000313" key="2">
    <source>
        <dbReference type="EMBL" id="GHI70318.1"/>
    </source>
</evidence>
<organism evidence="2 3">
    <name type="scientific">Streptomyces nojiriensis</name>
    <dbReference type="NCBI Taxonomy" id="66374"/>
    <lineage>
        <taxon>Bacteria</taxon>
        <taxon>Bacillati</taxon>
        <taxon>Actinomycetota</taxon>
        <taxon>Actinomycetes</taxon>
        <taxon>Kitasatosporales</taxon>
        <taxon>Streptomycetaceae</taxon>
        <taxon>Streptomyces</taxon>
    </lineage>
</organism>
<sequence length="218" mass="23139">MDSTDPGTSAPLLGEPLPIELMNTIWADRDGVHDAIDGPDGAVAWLRAVGPRLTPSAPAVGAWLDAERPAGAEETAARLRGLRDALRRLAAEATEDARPDAQSAIATRDAALTALNEACGATPVWATLHWPSGADPTRIVRTGDLAGQAVVAMLAGQAVDLFTGGTRPQLRACLAPGCVLYFVKQHPRREWCSAGCGNRARVARHYQRHRVTKTDPES</sequence>
<dbReference type="RefSeq" id="WP_229875045.1">
    <property type="nucleotide sequence ID" value="NZ_BMRL01000002.1"/>
</dbReference>
<feature type="domain" description="Zinc finger CGNR" evidence="1">
    <location>
        <begin position="170"/>
        <end position="209"/>
    </location>
</feature>
<name>A0ABQ3SQA4_9ACTN</name>
<dbReference type="Pfam" id="PF07336">
    <property type="entry name" value="ABATE"/>
    <property type="match status" value="1"/>
</dbReference>
<dbReference type="PANTHER" id="PTHR35525">
    <property type="entry name" value="BLL6575 PROTEIN"/>
    <property type="match status" value="1"/>
</dbReference>
<reference evidence="3" key="1">
    <citation type="submission" date="2023-07" db="EMBL/GenBank/DDBJ databases">
        <title>Whole genome shotgun sequence of Streptomyces nojiriensis NBRC 13794.</title>
        <authorList>
            <person name="Komaki H."/>
            <person name="Tamura T."/>
        </authorList>
    </citation>
    <scope>NUCLEOTIDE SEQUENCE [LARGE SCALE GENOMIC DNA]</scope>
    <source>
        <strain evidence="3">NBRC 13794</strain>
    </source>
</reference>
<dbReference type="SUPFAM" id="SSF160904">
    <property type="entry name" value="Jann2411-like"/>
    <property type="match status" value="1"/>
</dbReference>
<gene>
    <name evidence="2" type="ORF">Snoj_42360</name>
</gene>
<evidence type="ECO:0000259" key="1">
    <source>
        <dbReference type="Pfam" id="PF11706"/>
    </source>
</evidence>
<dbReference type="Proteomes" id="UP000613974">
    <property type="component" value="Unassembled WGS sequence"/>
</dbReference>
<protein>
    <recommendedName>
        <fullName evidence="1">Zinc finger CGNR domain-containing protein</fullName>
    </recommendedName>
</protein>
<dbReference type="PANTHER" id="PTHR35525:SF3">
    <property type="entry name" value="BLL6575 PROTEIN"/>
    <property type="match status" value="1"/>
</dbReference>
<dbReference type="GeneID" id="95588548"/>
<comment type="caution">
    <text evidence="2">The sequence shown here is derived from an EMBL/GenBank/DDBJ whole genome shotgun (WGS) entry which is preliminary data.</text>
</comment>
<proteinExistence type="predicted"/>
<dbReference type="Gene3D" id="1.10.3300.10">
    <property type="entry name" value="Jann2411-like domain"/>
    <property type="match status" value="1"/>
</dbReference>